<gene>
    <name evidence="2" type="primary">TRAPPC8_2</name>
    <name evidence="2" type="ORF">FOZ63_007308</name>
</gene>
<sequence>AGPRRAVLVPIRCLVTNLSPTYTILLDRSGPLDVYPSSALGALQVEEALPIPEGQGTLGPGRSLQMIYWVTIGGEYSSAASEGGDFLLNEAKTAQDMSTNRRTKTLGDLGLPLQAPAKKGISKAASEHYHIVLNWRLDNAEDRCGQSFCPHVTLLHAGRPKTECEQPSSPRKSPLDSNTLKALTALV</sequence>
<keyword evidence="3" id="KW-1185">Reference proteome</keyword>
<comment type="caution">
    <text evidence="2">The sequence shown here is derived from an EMBL/GenBank/DDBJ whole genome shotgun (WGS) entry which is preliminary data.</text>
</comment>
<organism evidence="2 3">
    <name type="scientific">Perkinsus olseni</name>
    <name type="common">Perkinsus atlanticus</name>
    <dbReference type="NCBI Taxonomy" id="32597"/>
    <lineage>
        <taxon>Eukaryota</taxon>
        <taxon>Sar</taxon>
        <taxon>Alveolata</taxon>
        <taxon>Perkinsozoa</taxon>
        <taxon>Perkinsea</taxon>
        <taxon>Perkinsida</taxon>
        <taxon>Perkinsidae</taxon>
        <taxon>Perkinsus</taxon>
    </lineage>
</organism>
<accession>A0A7J6UL27</accession>
<feature type="compositionally biased region" description="Polar residues" evidence="1">
    <location>
        <begin position="165"/>
        <end position="178"/>
    </location>
</feature>
<proteinExistence type="predicted"/>
<evidence type="ECO:0000313" key="2">
    <source>
        <dbReference type="EMBL" id="KAF4757990.1"/>
    </source>
</evidence>
<evidence type="ECO:0000256" key="1">
    <source>
        <dbReference type="SAM" id="MobiDB-lite"/>
    </source>
</evidence>
<name>A0A7J6UL27_PEROL</name>
<dbReference type="Proteomes" id="UP000553632">
    <property type="component" value="Unassembled WGS sequence"/>
</dbReference>
<evidence type="ECO:0000313" key="3">
    <source>
        <dbReference type="Proteomes" id="UP000553632"/>
    </source>
</evidence>
<protein>
    <submittedName>
        <fullName evidence="2">Trafficking protein particle complex 8</fullName>
    </submittedName>
</protein>
<feature type="non-terminal residue" evidence="2">
    <location>
        <position position="1"/>
    </location>
</feature>
<reference evidence="2 3" key="1">
    <citation type="submission" date="2020-04" db="EMBL/GenBank/DDBJ databases">
        <title>Perkinsus olseni comparative genomics.</title>
        <authorList>
            <person name="Bogema D.R."/>
        </authorList>
    </citation>
    <scope>NUCLEOTIDE SEQUENCE [LARGE SCALE GENOMIC DNA]</scope>
    <source>
        <strain evidence="2 3">ATCC PRA-207</strain>
    </source>
</reference>
<dbReference type="AlphaFoldDB" id="A0A7J6UL27"/>
<dbReference type="EMBL" id="JABANO010001970">
    <property type="protein sequence ID" value="KAF4757990.1"/>
    <property type="molecule type" value="Genomic_DNA"/>
</dbReference>
<feature type="region of interest" description="Disordered" evidence="1">
    <location>
        <begin position="159"/>
        <end position="178"/>
    </location>
</feature>